<comment type="caution">
    <text evidence="13">The sequence shown here is derived from an EMBL/GenBank/DDBJ whole genome shotgun (WGS) entry which is preliminary data.</text>
</comment>
<comment type="catalytic activity">
    <reaction evidence="1">
        <text>ATP + protein L-histidine = ADP + protein N-phospho-L-histidine.</text>
        <dbReference type="EC" id="2.7.13.3"/>
    </reaction>
</comment>
<evidence type="ECO:0000256" key="4">
    <source>
        <dbReference type="ARBA" id="ARBA00022679"/>
    </source>
</evidence>
<dbReference type="PANTHER" id="PTHR24421:SF10">
    <property type="entry name" value="NITRATE_NITRITE SENSOR PROTEIN NARQ"/>
    <property type="match status" value="1"/>
</dbReference>
<feature type="transmembrane region" description="Helical" evidence="10">
    <location>
        <begin position="52"/>
        <end position="72"/>
    </location>
</feature>
<gene>
    <name evidence="13" type="ORF">F0L68_20860</name>
</gene>
<dbReference type="RefSeq" id="WP_149851312.1">
    <property type="nucleotide sequence ID" value="NZ_VUOB01000038.1"/>
</dbReference>
<feature type="transmembrane region" description="Helical" evidence="10">
    <location>
        <begin position="28"/>
        <end position="45"/>
    </location>
</feature>
<name>A0A5B2X8M9_9PSEU</name>
<evidence type="ECO:0000256" key="1">
    <source>
        <dbReference type="ARBA" id="ARBA00000085"/>
    </source>
</evidence>
<proteinExistence type="predicted"/>
<evidence type="ECO:0000256" key="6">
    <source>
        <dbReference type="ARBA" id="ARBA00022777"/>
    </source>
</evidence>
<feature type="transmembrane region" description="Helical" evidence="10">
    <location>
        <begin position="133"/>
        <end position="155"/>
    </location>
</feature>
<dbReference type="Gene3D" id="3.30.565.10">
    <property type="entry name" value="Histidine kinase-like ATPase, C-terminal domain"/>
    <property type="match status" value="1"/>
</dbReference>
<keyword evidence="8" id="KW-0902">Two-component regulatory system</keyword>
<protein>
    <recommendedName>
        <fullName evidence="2">histidine kinase</fullName>
        <ecNumber evidence="2">2.7.13.3</ecNumber>
    </recommendedName>
</protein>
<evidence type="ECO:0000313" key="14">
    <source>
        <dbReference type="Proteomes" id="UP000323454"/>
    </source>
</evidence>
<keyword evidence="3" id="KW-0597">Phosphoprotein</keyword>
<dbReference type="InterPro" id="IPR050482">
    <property type="entry name" value="Sensor_HK_TwoCompSys"/>
</dbReference>
<dbReference type="GO" id="GO:0046983">
    <property type="term" value="F:protein dimerization activity"/>
    <property type="evidence" value="ECO:0007669"/>
    <property type="project" value="InterPro"/>
</dbReference>
<feature type="domain" description="Histidine kinase/HSP90-like ATPase" evidence="11">
    <location>
        <begin position="289"/>
        <end position="381"/>
    </location>
</feature>
<dbReference type="SUPFAM" id="SSF55874">
    <property type="entry name" value="ATPase domain of HSP90 chaperone/DNA topoisomerase II/histidine kinase"/>
    <property type="match status" value="1"/>
</dbReference>
<evidence type="ECO:0000313" key="13">
    <source>
        <dbReference type="EMBL" id="KAA2259399.1"/>
    </source>
</evidence>
<evidence type="ECO:0000256" key="5">
    <source>
        <dbReference type="ARBA" id="ARBA00022741"/>
    </source>
</evidence>
<dbReference type="InterPro" id="IPR003594">
    <property type="entry name" value="HATPase_dom"/>
</dbReference>
<dbReference type="GO" id="GO:0000155">
    <property type="term" value="F:phosphorelay sensor kinase activity"/>
    <property type="evidence" value="ECO:0007669"/>
    <property type="project" value="InterPro"/>
</dbReference>
<organism evidence="13 14">
    <name type="scientific">Solihabitans fulvus</name>
    <dbReference type="NCBI Taxonomy" id="1892852"/>
    <lineage>
        <taxon>Bacteria</taxon>
        <taxon>Bacillati</taxon>
        <taxon>Actinomycetota</taxon>
        <taxon>Actinomycetes</taxon>
        <taxon>Pseudonocardiales</taxon>
        <taxon>Pseudonocardiaceae</taxon>
        <taxon>Solihabitans</taxon>
    </lineage>
</organism>
<dbReference type="PANTHER" id="PTHR24421">
    <property type="entry name" value="NITRATE/NITRITE SENSOR PROTEIN NARX-RELATED"/>
    <property type="match status" value="1"/>
</dbReference>
<feature type="region of interest" description="Disordered" evidence="9">
    <location>
        <begin position="328"/>
        <end position="347"/>
    </location>
</feature>
<keyword evidence="4" id="KW-0808">Transferase</keyword>
<keyword evidence="10" id="KW-1133">Transmembrane helix</keyword>
<dbReference type="GO" id="GO:0005524">
    <property type="term" value="F:ATP binding"/>
    <property type="evidence" value="ECO:0007669"/>
    <property type="project" value="UniProtKB-KW"/>
</dbReference>
<evidence type="ECO:0000256" key="9">
    <source>
        <dbReference type="SAM" id="MobiDB-lite"/>
    </source>
</evidence>
<dbReference type="OrthoDB" id="3823481at2"/>
<keyword evidence="6 13" id="KW-0418">Kinase</keyword>
<keyword evidence="5" id="KW-0547">Nucleotide-binding</keyword>
<dbReference type="CDD" id="cd16917">
    <property type="entry name" value="HATPase_UhpB-NarQ-NarX-like"/>
    <property type="match status" value="1"/>
</dbReference>
<dbReference type="InterPro" id="IPR011712">
    <property type="entry name" value="Sig_transdc_His_kin_sub3_dim/P"/>
</dbReference>
<dbReference type="Proteomes" id="UP000323454">
    <property type="component" value="Unassembled WGS sequence"/>
</dbReference>
<evidence type="ECO:0000259" key="12">
    <source>
        <dbReference type="Pfam" id="PF07730"/>
    </source>
</evidence>
<dbReference type="EC" id="2.7.13.3" evidence="2"/>
<dbReference type="Pfam" id="PF07730">
    <property type="entry name" value="HisKA_3"/>
    <property type="match status" value="1"/>
</dbReference>
<keyword evidence="10" id="KW-0812">Transmembrane</keyword>
<evidence type="ECO:0000256" key="10">
    <source>
        <dbReference type="SAM" id="Phobius"/>
    </source>
</evidence>
<keyword evidence="7" id="KW-0067">ATP-binding</keyword>
<dbReference type="EMBL" id="VUOB01000038">
    <property type="protein sequence ID" value="KAA2259399.1"/>
    <property type="molecule type" value="Genomic_DNA"/>
</dbReference>
<feature type="domain" description="Signal transduction histidine kinase subgroup 3 dimerisation and phosphoacceptor" evidence="12">
    <location>
        <begin position="175"/>
        <end position="238"/>
    </location>
</feature>
<evidence type="ECO:0000256" key="8">
    <source>
        <dbReference type="ARBA" id="ARBA00023012"/>
    </source>
</evidence>
<sequence>MRVRDRAAVASGGVVVLAGVVTTPRLATIPTAAAVAVVVWLAVGWPTTRRRAAWPTAAAAVVSLGATSISFVGQPAEGSAGGTLGLVESAALLLVTAVIVRWSPRREAVTAGLLAASAVAVWILRFLPDPTPLTVVGAAALWSIAPLGAAVIGGYPRLAERRRRQSVASARRDQRLELARDLHDFVAHDISGMIVQAQAGQFVAATNPGQALDALKRIEVSGLRALASMDRTVQMLHDDRTGAGDADRTPLPGLADLPELAERFTTAGAAYVHLDRQAGINAPRETGTTVYRIVVEALTNVRRHAPSATVVQVTVGATGPTLTVTISDNAAATPTPPAPRTERRGGSGLASLAARVDALGGTLTSGPEPTGWRVVAALPVPPQIHAG</sequence>
<accession>A0A5B2X8M9</accession>
<dbReference type="Pfam" id="PF02518">
    <property type="entry name" value="HATPase_c"/>
    <property type="match status" value="1"/>
</dbReference>
<feature type="transmembrane region" description="Helical" evidence="10">
    <location>
        <begin position="109"/>
        <end position="127"/>
    </location>
</feature>
<dbReference type="AlphaFoldDB" id="A0A5B2X8M9"/>
<dbReference type="GO" id="GO:0016020">
    <property type="term" value="C:membrane"/>
    <property type="evidence" value="ECO:0007669"/>
    <property type="project" value="InterPro"/>
</dbReference>
<evidence type="ECO:0000259" key="11">
    <source>
        <dbReference type="Pfam" id="PF02518"/>
    </source>
</evidence>
<dbReference type="InterPro" id="IPR036890">
    <property type="entry name" value="HATPase_C_sf"/>
</dbReference>
<evidence type="ECO:0000256" key="3">
    <source>
        <dbReference type="ARBA" id="ARBA00022553"/>
    </source>
</evidence>
<reference evidence="13 14" key="2">
    <citation type="submission" date="2019-09" db="EMBL/GenBank/DDBJ databases">
        <authorList>
            <person name="Jin C."/>
        </authorList>
    </citation>
    <scope>NUCLEOTIDE SEQUENCE [LARGE SCALE GENOMIC DNA]</scope>
    <source>
        <strain evidence="13 14">AN110305</strain>
    </source>
</reference>
<reference evidence="13 14" key="1">
    <citation type="submission" date="2019-09" db="EMBL/GenBank/DDBJ databases">
        <title>Goodfellowia gen. nov., a new genus of the Pseudonocardineae related to Actinoalloteichus, containing Goodfellowia coeruleoviolacea gen. nov., comb. nov. gen. nov., comb. nov.</title>
        <authorList>
            <person name="Labeda D."/>
        </authorList>
    </citation>
    <scope>NUCLEOTIDE SEQUENCE [LARGE SCALE GENOMIC DNA]</scope>
    <source>
        <strain evidence="13 14">AN110305</strain>
    </source>
</reference>
<evidence type="ECO:0000256" key="2">
    <source>
        <dbReference type="ARBA" id="ARBA00012438"/>
    </source>
</evidence>
<feature type="transmembrane region" description="Helical" evidence="10">
    <location>
        <begin position="84"/>
        <end position="102"/>
    </location>
</feature>
<keyword evidence="14" id="KW-1185">Reference proteome</keyword>
<evidence type="ECO:0000256" key="7">
    <source>
        <dbReference type="ARBA" id="ARBA00022840"/>
    </source>
</evidence>
<dbReference type="Gene3D" id="1.20.5.1930">
    <property type="match status" value="1"/>
</dbReference>
<keyword evidence="10" id="KW-0472">Membrane</keyword>